<feature type="domain" description="Nucleotidyl transferase" evidence="1">
    <location>
        <begin position="20"/>
        <end position="302"/>
    </location>
</feature>
<dbReference type="EC" id="2.7.7.13" evidence="2"/>
<keyword evidence="2" id="KW-0808">Transferase</keyword>
<dbReference type="STRING" id="465721.ACG33_03980"/>
<evidence type="ECO:0000313" key="3">
    <source>
        <dbReference type="Proteomes" id="UP000070250"/>
    </source>
</evidence>
<dbReference type="OrthoDB" id="118778at2"/>
<keyword evidence="3" id="KW-1185">Reference proteome</keyword>
<dbReference type="Gene3D" id="3.90.550.10">
    <property type="entry name" value="Spore Coat Polysaccharide Biosynthesis Protein SpsA, Chain A"/>
    <property type="match status" value="1"/>
</dbReference>
<dbReference type="EMBL" id="CP011971">
    <property type="protein sequence ID" value="AMN46278.1"/>
    <property type="molecule type" value="Genomic_DNA"/>
</dbReference>
<organism evidence="2 3">
    <name type="scientific">Steroidobacter denitrificans</name>
    <dbReference type="NCBI Taxonomy" id="465721"/>
    <lineage>
        <taxon>Bacteria</taxon>
        <taxon>Pseudomonadati</taxon>
        <taxon>Pseudomonadota</taxon>
        <taxon>Gammaproteobacteria</taxon>
        <taxon>Steroidobacterales</taxon>
        <taxon>Steroidobacteraceae</taxon>
        <taxon>Steroidobacter</taxon>
    </lineage>
</organism>
<dbReference type="RefSeq" id="WP_066918907.1">
    <property type="nucleotide sequence ID" value="NZ_CP011971.1"/>
</dbReference>
<dbReference type="SUPFAM" id="SSF53448">
    <property type="entry name" value="Nucleotide-diphospho-sugar transferases"/>
    <property type="match status" value="1"/>
</dbReference>
<dbReference type="PANTHER" id="PTHR46390:SF1">
    <property type="entry name" value="MANNOSE-1-PHOSPHATE GUANYLYLTRANSFERASE"/>
    <property type="match status" value="1"/>
</dbReference>
<dbReference type="PANTHER" id="PTHR46390">
    <property type="entry name" value="MANNOSE-1-PHOSPHATE GUANYLYLTRANSFERASE"/>
    <property type="match status" value="1"/>
</dbReference>
<dbReference type="AlphaFoldDB" id="A0A127F9I7"/>
<dbReference type="GO" id="GO:0004475">
    <property type="term" value="F:mannose-1-phosphate guanylyltransferase (GTP) activity"/>
    <property type="evidence" value="ECO:0007669"/>
    <property type="project" value="UniProtKB-EC"/>
</dbReference>
<evidence type="ECO:0000313" key="2">
    <source>
        <dbReference type="EMBL" id="AMN46278.1"/>
    </source>
</evidence>
<name>A0A127F9I7_STEDE</name>
<dbReference type="InterPro" id="IPR029044">
    <property type="entry name" value="Nucleotide-diphossugar_trans"/>
</dbReference>
<dbReference type="Pfam" id="PF00483">
    <property type="entry name" value="NTP_transferase"/>
    <property type="match status" value="1"/>
</dbReference>
<dbReference type="InterPro" id="IPR051161">
    <property type="entry name" value="Mannose-6P_isomerase_type2"/>
</dbReference>
<proteinExistence type="predicted"/>
<evidence type="ECO:0000259" key="1">
    <source>
        <dbReference type="Pfam" id="PF00483"/>
    </source>
</evidence>
<dbReference type="Proteomes" id="UP000070250">
    <property type="component" value="Chromosome"/>
</dbReference>
<sequence>MMNVATSGSSPKSVNPHRWALVLAAGEGRRLRSLTTTPAGISVPKQFCSLHGGSSLLDDAVRRAQAIVMPQHVCAVVAADHRHWWTSLSESIPLANIIVQPDNRGTANGLLLPLLHIFRRDPEAILLVLPSDHYVRNEGVLAATLADTAAHLESGCADIVMLGLTPEEADTELGYILPAGGADVGGASHISSFAEKPDGPQARELIGQGGLWNSFIFLARASALVQLFERQFPEIVMEMRGVLEHSGHDPQGGPSLAELYRRLPVIDFSRDVVERFARQFKVMRVPPCGWSDLGTPRRVAEVLNRAEVPNRGRRSHRAGVSGERYVGGFLDLASQYLEWQSQVPASRGMMT</sequence>
<gene>
    <name evidence="2" type="ORF">ACG33_03980</name>
</gene>
<protein>
    <submittedName>
        <fullName evidence="2">Mannose-1-phosphate guanylyltransferase</fullName>
        <ecNumber evidence="2">2.7.7.13</ecNumber>
    </submittedName>
</protein>
<accession>A0A127F9I7</accession>
<reference evidence="2 3" key="1">
    <citation type="submission" date="2015-06" db="EMBL/GenBank/DDBJ databases">
        <title>A Comprehensive Approach to Explore the Metabolic and Phylogenetic Diversity of Bacterial Steroid Degradation in the Environment: Testosterone as an Example.</title>
        <authorList>
            <person name="Yang F.-C."/>
            <person name="Chen Y.-L."/>
            <person name="Yu C.-P."/>
            <person name="Tang S.-L."/>
            <person name="Wang P.-H."/>
            <person name="Ismail W."/>
            <person name="Wang C.-H."/>
            <person name="Yang C.-Y."/>
            <person name="Chiang Y.-R."/>
        </authorList>
    </citation>
    <scope>NUCLEOTIDE SEQUENCE [LARGE SCALE GENOMIC DNA]</scope>
    <source>
        <strain evidence="2 3">DSM 18526</strain>
    </source>
</reference>
<dbReference type="KEGG" id="sdf:ACG33_03980"/>
<dbReference type="GO" id="GO:0009298">
    <property type="term" value="P:GDP-mannose biosynthetic process"/>
    <property type="evidence" value="ECO:0007669"/>
    <property type="project" value="TreeGrafter"/>
</dbReference>
<dbReference type="InterPro" id="IPR005835">
    <property type="entry name" value="NTP_transferase_dom"/>
</dbReference>
<keyword evidence="2" id="KW-0548">Nucleotidyltransferase</keyword>